<dbReference type="PANTHER" id="PTHR46577">
    <property type="entry name" value="HTH-TYPE TRANSCRIPTIONAL REGULATORY PROTEIN GABR"/>
    <property type="match status" value="1"/>
</dbReference>
<keyword evidence="2" id="KW-0663">Pyridoxal phosphate</keyword>
<dbReference type="EMBL" id="VOIW01000002">
    <property type="protein sequence ID" value="MRJ37133.1"/>
    <property type="molecule type" value="Genomic_DNA"/>
</dbReference>
<dbReference type="InterPro" id="IPR015424">
    <property type="entry name" value="PyrdxlP-dep_Trfase"/>
</dbReference>
<evidence type="ECO:0000259" key="6">
    <source>
        <dbReference type="PROSITE" id="PS50949"/>
    </source>
</evidence>
<organism evidence="8 9">
    <name type="scientific">Pseudomonas haemolytica</name>
    <dbReference type="NCBI Taxonomy" id="2600065"/>
    <lineage>
        <taxon>Bacteria</taxon>
        <taxon>Pseudomonadati</taxon>
        <taxon>Pseudomonadota</taxon>
        <taxon>Gammaproteobacteria</taxon>
        <taxon>Pseudomonadales</taxon>
        <taxon>Pseudomonadaceae</taxon>
        <taxon>Pseudomonas</taxon>
    </lineage>
</organism>
<dbReference type="Pfam" id="PF00392">
    <property type="entry name" value="GntR"/>
    <property type="match status" value="1"/>
</dbReference>
<keyword evidence="5" id="KW-0804">Transcription</keyword>
<dbReference type="Gene3D" id="1.10.10.10">
    <property type="entry name" value="Winged helix-like DNA-binding domain superfamily/Winged helix DNA-binding domain"/>
    <property type="match status" value="1"/>
</dbReference>
<evidence type="ECO:0000313" key="10">
    <source>
        <dbReference type="Proteomes" id="UP000620382"/>
    </source>
</evidence>
<evidence type="ECO:0000256" key="5">
    <source>
        <dbReference type="ARBA" id="ARBA00023163"/>
    </source>
</evidence>
<dbReference type="SMART" id="SM00345">
    <property type="entry name" value="HTH_GNTR"/>
    <property type="match status" value="1"/>
</dbReference>
<dbReference type="Proteomes" id="UP000620382">
    <property type="component" value="Unassembled WGS sequence"/>
</dbReference>
<dbReference type="PROSITE" id="PS50949">
    <property type="entry name" value="HTH_GNTR"/>
    <property type="match status" value="1"/>
</dbReference>
<keyword evidence="8" id="KW-0808">Transferase</keyword>
<dbReference type="Pfam" id="PF00155">
    <property type="entry name" value="Aminotran_1_2"/>
    <property type="match status" value="1"/>
</dbReference>
<dbReference type="InterPro" id="IPR036390">
    <property type="entry name" value="WH_DNA-bd_sf"/>
</dbReference>
<evidence type="ECO:0000256" key="3">
    <source>
        <dbReference type="ARBA" id="ARBA00023015"/>
    </source>
</evidence>
<dbReference type="GO" id="GO:0030170">
    <property type="term" value="F:pyridoxal phosphate binding"/>
    <property type="evidence" value="ECO:0007669"/>
    <property type="project" value="InterPro"/>
</dbReference>
<gene>
    <name evidence="8" type="ORF">FRT59_09185</name>
    <name evidence="7" type="ORF">JJD71_05320</name>
</gene>
<dbReference type="OrthoDB" id="7016788at2"/>
<comment type="caution">
    <text evidence="8">The sequence shown here is derived from an EMBL/GenBank/DDBJ whole genome shotgun (WGS) entry which is preliminary data.</text>
</comment>
<dbReference type="Proteomes" id="UP000408764">
    <property type="component" value="Unassembled WGS sequence"/>
</dbReference>
<dbReference type="InterPro" id="IPR015422">
    <property type="entry name" value="PyrdxlP-dep_Trfase_small"/>
</dbReference>
<dbReference type="InterPro" id="IPR000524">
    <property type="entry name" value="Tscrpt_reg_HTH_GntR"/>
</dbReference>
<feature type="domain" description="HTH gntR-type" evidence="6">
    <location>
        <begin position="8"/>
        <end position="76"/>
    </location>
</feature>
<evidence type="ECO:0000256" key="2">
    <source>
        <dbReference type="ARBA" id="ARBA00022898"/>
    </source>
</evidence>
<dbReference type="EMBL" id="JAENSR010000001">
    <property type="protein sequence ID" value="MBK3458475.1"/>
    <property type="molecule type" value="Genomic_DNA"/>
</dbReference>
<dbReference type="InterPro" id="IPR051446">
    <property type="entry name" value="HTH_trans_reg/aminotransferase"/>
</dbReference>
<keyword evidence="4" id="KW-0238">DNA-binding</keyword>
<keyword evidence="10" id="KW-1185">Reference proteome</keyword>
<dbReference type="GO" id="GO:0003700">
    <property type="term" value="F:DNA-binding transcription factor activity"/>
    <property type="evidence" value="ECO:0007669"/>
    <property type="project" value="InterPro"/>
</dbReference>
<dbReference type="GO" id="GO:0008483">
    <property type="term" value="F:transaminase activity"/>
    <property type="evidence" value="ECO:0007669"/>
    <property type="project" value="UniProtKB-KW"/>
</dbReference>
<dbReference type="CDD" id="cd07377">
    <property type="entry name" value="WHTH_GntR"/>
    <property type="match status" value="1"/>
</dbReference>
<evidence type="ECO:0000256" key="4">
    <source>
        <dbReference type="ARBA" id="ARBA00023125"/>
    </source>
</evidence>
<dbReference type="PANTHER" id="PTHR46577:SF2">
    <property type="entry name" value="TRANSCRIPTIONAL REGULATORY PROTEIN"/>
    <property type="match status" value="1"/>
</dbReference>
<sequence>MNSGKKTTFAYQAVYRYLIELIEASPADGARKLPSLRQLAQRLGVSVSTTKYAYALLEDEGRIQSKPKLGYFITPSAAPALTQASSPLLDQVFANARQPGTLALSSDAPAMLLSLEQPLLMLERELARQYPRSLAPLYLPLGEPELRAALAERCSRSTEHYWQADQVYIGSDLHSVLEVALNALDLAGTLALVESPCSWAILRQLQAANIRVIELPLNVEGRFDLAALSALLQREPIRLAVLSSTVNSPQGGIMPAQDKQQICTQLTQRGIWLFENDTYGELYFGPQPARYRDYADPQKLLVFSTFDKVIGSEAPYGYVLCRGAGAQLQRLFLERGFRLSPIRQKAIAKLFTSKRIDTHLKALRALLLERMMQLKALLHTHGDDLWRVVEPHGGASFWLEATRPVEMRQVFEHLLNQRIVIAPGELFSQHGAWPHHLRLSYTLDWSKDIAQAVKQLAQALRQSP</sequence>
<evidence type="ECO:0000313" key="8">
    <source>
        <dbReference type="EMBL" id="MRJ37133.1"/>
    </source>
</evidence>
<dbReference type="InterPro" id="IPR036388">
    <property type="entry name" value="WH-like_DNA-bd_sf"/>
</dbReference>
<dbReference type="Gene3D" id="3.90.1150.10">
    <property type="entry name" value="Aspartate Aminotransferase, domain 1"/>
    <property type="match status" value="1"/>
</dbReference>
<dbReference type="AlphaFoldDB" id="A0A5P1D9G9"/>
<dbReference type="SUPFAM" id="SSF46785">
    <property type="entry name" value="Winged helix' DNA-binding domain"/>
    <property type="match status" value="1"/>
</dbReference>
<name>A0A5P1D9G9_9PSED</name>
<dbReference type="Gene3D" id="3.40.640.10">
    <property type="entry name" value="Type I PLP-dependent aspartate aminotransferase-like (Major domain)"/>
    <property type="match status" value="1"/>
</dbReference>
<dbReference type="SUPFAM" id="SSF53383">
    <property type="entry name" value="PLP-dependent transferases"/>
    <property type="match status" value="1"/>
</dbReference>
<keyword evidence="8" id="KW-0032">Aminotransferase</keyword>
<proteinExistence type="inferred from homology"/>
<accession>A0A5P1D9G9</accession>
<dbReference type="GO" id="GO:0003677">
    <property type="term" value="F:DNA binding"/>
    <property type="evidence" value="ECO:0007669"/>
    <property type="project" value="UniProtKB-KW"/>
</dbReference>
<reference evidence="7 10" key="2">
    <citation type="submission" date="2021-01" db="EMBL/GenBank/DDBJ databases">
        <title>Antibiotic resistance and phylogeny of Pseudomonas spp. isolated over three decades from chicken meat in the Norwegian food chain.</title>
        <authorList>
            <person name="Moen B."/>
        </authorList>
    </citation>
    <scope>NUCLEOTIDE SEQUENCE [LARGE SCALE GENOMIC DNA]</scope>
    <source>
        <strain evidence="7 10">MF6766</strain>
    </source>
</reference>
<protein>
    <submittedName>
        <fullName evidence="8">PLP-dependent aminotransferase family protein</fullName>
    </submittedName>
</protein>
<reference evidence="8 9" key="1">
    <citation type="submission" date="2019-08" db="EMBL/GenBank/DDBJ databases">
        <title>Pseudomonas haemolytica sp. nov. isolated from raw milk and skim milk concentrate.</title>
        <authorList>
            <person name="Hofmann K."/>
            <person name="Huptas C."/>
            <person name="Doll E."/>
            <person name="Scherer S."/>
            <person name="Wenning M."/>
        </authorList>
    </citation>
    <scope>NUCLEOTIDE SEQUENCE [LARGE SCALE GENOMIC DNA]</scope>
    <source>
        <strain evidence="8 9">DSM 108987</strain>
    </source>
</reference>
<evidence type="ECO:0000313" key="9">
    <source>
        <dbReference type="Proteomes" id="UP000408764"/>
    </source>
</evidence>
<evidence type="ECO:0000256" key="1">
    <source>
        <dbReference type="ARBA" id="ARBA00005384"/>
    </source>
</evidence>
<dbReference type="RefSeq" id="WP_153871005.1">
    <property type="nucleotide sequence ID" value="NZ_JAEKCT010000002.1"/>
</dbReference>
<keyword evidence="3" id="KW-0805">Transcription regulation</keyword>
<evidence type="ECO:0000313" key="7">
    <source>
        <dbReference type="EMBL" id="MBK3458475.1"/>
    </source>
</evidence>
<comment type="similarity">
    <text evidence="1">In the C-terminal section; belongs to the class-I pyridoxal-phosphate-dependent aminotransferase family.</text>
</comment>
<dbReference type="InterPro" id="IPR004839">
    <property type="entry name" value="Aminotransferase_I/II_large"/>
</dbReference>
<dbReference type="CDD" id="cd00609">
    <property type="entry name" value="AAT_like"/>
    <property type="match status" value="1"/>
</dbReference>
<dbReference type="InterPro" id="IPR015421">
    <property type="entry name" value="PyrdxlP-dep_Trfase_major"/>
</dbReference>